<reference evidence="2 3" key="1">
    <citation type="submission" date="2018-10" db="EMBL/GenBank/DDBJ databases">
        <title>Fifty Aureobasidium pullulans genomes reveal a recombining polyextremotolerant generalist.</title>
        <authorList>
            <person name="Gostincar C."/>
            <person name="Turk M."/>
            <person name="Zajc J."/>
            <person name="Gunde-Cimerman N."/>
        </authorList>
    </citation>
    <scope>NUCLEOTIDE SEQUENCE [LARGE SCALE GENOMIC DNA]</scope>
    <source>
        <strain evidence="2 3">EXF-1645</strain>
    </source>
</reference>
<dbReference type="EMBL" id="QZBZ01000231">
    <property type="protein sequence ID" value="TIA32610.1"/>
    <property type="molecule type" value="Genomic_DNA"/>
</dbReference>
<comment type="caution">
    <text evidence="2">The sequence shown here is derived from an EMBL/GenBank/DDBJ whole genome shotgun (WGS) entry which is preliminary data.</text>
</comment>
<dbReference type="AlphaFoldDB" id="A0A4T0BEA8"/>
<organism evidence="2 3">
    <name type="scientific">Aureobasidium pullulans</name>
    <name type="common">Black yeast</name>
    <name type="synonym">Pullularia pullulans</name>
    <dbReference type="NCBI Taxonomy" id="5580"/>
    <lineage>
        <taxon>Eukaryota</taxon>
        <taxon>Fungi</taxon>
        <taxon>Dikarya</taxon>
        <taxon>Ascomycota</taxon>
        <taxon>Pezizomycotina</taxon>
        <taxon>Dothideomycetes</taxon>
        <taxon>Dothideomycetidae</taxon>
        <taxon>Dothideales</taxon>
        <taxon>Saccotheciaceae</taxon>
        <taxon>Aureobasidium</taxon>
    </lineage>
</organism>
<feature type="transmembrane region" description="Helical" evidence="1">
    <location>
        <begin position="59"/>
        <end position="87"/>
    </location>
</feature>
<evidence type="ECO:0000256" key="1">
    <source>
        <dbReference type="SAM" id="Phobius"/>
    </source>
</evidence>
<dbReference type="Proteomes" id="UP000308724">
    <property type="component" value="Unassembled WGS sequence"/>
</dbReference>
<name>A0A4T0BEA8_AURPU</name>
<accession>A0A4T0BEA8</accession>
<protein>
    <submittedName>
        <fullName evidence="2">Uncharacterized protein</fullName>
    </submittedName>
</protein>
<sequence>MMLPGTNPTPSTSSISPTTVYEITPPVFPTYPSHLYRPQPTETSARDTLWRSPKSFSDLLIFIPLFLGTIVCLLIMLGFLGFAYELLGSASTYGGRQQTRKEELLAAQAMIAKEEQEEDHKSAVIWFCTQEIMEGNPELVFGNSGPKTRVVAVYTAGVGLKVTLPKFAPSRVEKLKMQQFDDEGVWGEDWNNAWKLDSRAGWICLGWNRDGNEGVQTVVDAWVEKWDATVARDWDD</sequence>
<proteinExistence type="predicted"/>
<keyword evidence="1" id="KW-0472">Membrane</keyword>
<keyword evidence="1" id="KW-1133">Transmembrane helix</keyword>
<keyword evidence="1" id="KW-0812">Transmembrane</keyword>
<evidence type="ECO:0000313" key="3">
    <source>
        <dbReference type="Proteomes" id="UP000308724"/>
    </source>
</evidence>
<evidence type="ECO:0000313" key="2">
    <source>
        <dbReference type="EMBL" id="TIA32610.1"/>
    </source>
</evidence>
<gene>
    <name evidence="2" type="ORF">D6C78_08114</name>
</gene>